<proteinExistence type="predicted"/>
<comment type="caution">
    <text evidence="1">The sequence shown here is derived from an EMBL/GenBank/DDBJ whole genome shotgun (WGS) entry which is preliminary data.</text>
</comment>
<protein>
    <submittedName>
        <fullName evidence="1">Uncharacterized protein</fullName>
    </submittedName>
</protein>
<name>A0ACC1JTN2_9FUNG</name>
<evidence type="ECO:0000313" key="2">
    <source>
        <dbReference type="Proteomes" id="UP001140234"/>
    </source>
</evidence>
<keyword evidence="2" id="KW-1185">Reference proteome</keyword>
<dbReference type="Proteomes" id="UP001140234">
    <property type="component" value="Unassembled WGS sequence"/>
</dbReference>
<dbReference type="EMBL" id="JANBUJ010001587">
    <property type="protein sequence ID" value="KAJ2766843.1"/>
    <property type="molecule type" value="Genomic_DNA"/>
</dbReference>
<reference evidence="1" key="1">
    <citation type="submission" date="2022-07" db="EMBL/GenBank/DDBJ databases">
        <title>Phylogenomic reconstructions and comparative analyses of Kickxellomycotina fungi.</title>
        <authorList>
            <person name="Reynolds N.K."/>
            <person name="Stajich J.E."/>
            <person name="Barry K."/>
            <person name="Grigoriev I.V."/>
            <person name="Crous P."/>
            <person name="Smith M.E."/>
        </authorList>
    </citation>
    <scope>NUCLEOTIDE SEQUENCE</scope>
    <source>
        <strain evidence="1">CBS 109366</strain>
    </source>
</reference>
<accession>A0ACC1JTN2</accession>
<evidence type="ECO:0000313" key="1">
    <source>
        <dbReference type="EMBL" id="KAJ2766843.1"/>
    </source>
</evidence>
<sequence>MGVWGAVGRVLLAAGLVNVAAAAVAARAGAGGLTAANFAEFRGGVLAKNGEQTSCEIGLIDISAAFVAANCFDYTGNGAVDASTKYSAWIIPTAEGTSVMRAAIDPKDIHVHPAYDPKTLANNVAVVQFNKGVVAPYVSYINTDLDLPDTQLGYVRRTFNDKKKVWNPLQLALQSGDSSGCAESSALYGANEGWLACTSAATSSVYRDSCSVPFGTLYYATSGQIVLSAIFSHAVVQAKSTCGDGSAPAWHSYYTQLWPHIGLAVSVLGRSLDVYSNLTPMNATLKDIRSMSIPSNTAPPRGAIVAGGNFYPLQGADQGEDKDQDQDTHSSEADEPTSSDEKKSSSHHDKSSRHDRSSRQDDKTSDQDDKSLDQDDASDQDSSDSPDAADSGSSSSSSSSGLTKTHKIIVGVLVPVGAIIIAIGLFVLYRIWAAKRQDHVWDPRNNMGQLQDAANEIAQHPGHQSMTPPAYADTVFTPPLSSTQYTQLPGDLPVEKPPVVLKN</sequence>
<organism evidence="1 2">
    <name type="scientific">Coemansia nantahalensis</name>
    <dbReference type="NCBI Taxonomy" id="2789366"/>
    <lineage>
        <taxon>Eukaryota</taxon>
        <taxon>Fungi</taxon>
        <taxon>Fungi incertae sedis</taxon>
        <taxon>Zoopagomycota</taxon>
        <taxon>Kickxellomycotina</taxon>
        <taxon>Kickxellomycetes</taxon>
        <taxon>Kickxellales</taxon>
        <taxon>Kickxellaceae</taxon>
        <taxon>Coemansia</taxon>
    </lineage>
</organism>
<gene>
    <name evidence="1" type="ORF">IWQ57_004198</name>
</gene>